<organism evidence="1">
    <name type="scientific">Nucleocytoviricota sp</name>
    <dbReference type="NCBI Taxonomy" id="2809609"/>
    <lineage>
        <taxon>Viruses</taxon>
        <taxon>Varidnaviria</taxon>
        <taxon>Bamfordvirae</taxon>
        <taxon>Nucleocytoviricota</taxon>
    </lineage>
</organism>
<name>A0A9E8G4M9_9VIRU</name>
<dbReference type="EMBL" id="OP765507">
    <property type="protein sequence ID" value="UZT28959.1"/>
    <property type="molecule type" value="Genomic_DNA"/>
</dbReference>
<reference evidence="1" key="1">
    <citation type="submission" date="2022-10" db="EMBL/GenBank/DDBJ databases">
        <title>Genomics discovery of giant fungal viruses from subsurface oceanic crustal fluids.</title>
        <authorList>
            <person name="Bhattacharjee A.S."/>
            <person name="Schulz F."/>
            <person name="Woyke T."/>
            <person name="Orcutt B.N."/>
            <person name="Matinez Martinez J."/>
        </authorList>
    </citation>
    <scope>NUCLEOTIDE SEQUENCE</scope>
    <source>
        <strain evidence="1">VSAG1.JdFR</strain>
        <strain evidence="2">VSAG8.JdFR</strain>
    </source>
</reference>
<dbReference type="NCBIfam" id="NF033632">
    <property type="entry name" value="SLATT_4"/>
    <property type="match status" value="1"/>
</dbReference>
<accession>A0A9E8G4M9</accession>
<sequence>MSGENMSTEAQEALANTKLAGLRKKLNADSWNDNMENLMKMWGEKAAGLRFMHSVAGDSWKKYSDKLTLTGIFITGAASSLSLVATSIDDEQTKNGILFGVGAAGLVSTLLQSVKKFYNAEEKAADHGAVAKQFGSFYRKMTLQLGMTREDREPSDVLSSWALSEYERLQQEAPNLGGSSVSLFKSKFNKNVQSFPDVAEDAFVINVYRADVENDEDDDEEEEVKNINKVIANKVVSNRDIELATTSATSD</sequence>
<evidence type="ECO:0000313" key="1">
    <source>
        <dbReference type="EMBL" id="UZT28959.1"/>
    </source>
</evidence>
<protein>
    <recommendedName>
        <fullName evidence="3">SMODS and SLOG-associating 2TM effector domain-containing protein</fullName>
    </recommendedName>
</protein>
<evidence type="ECO:0000313" key="2">
    <source>
        <dbReference type="EMBL" id="UZT29103.1"/>
    </source>
</evidence>
<proteinExistence type="predicted"/>
<evidence type="ECO:0008006" key="3">
    <source>
        <dbReference type="Google" id="ProtNLM"/>
    </source>
</evidence>
<dbReference type="EMBL" id="OP765584">
    <property type="protein sequence ID" value="UZT29103.1"/>
    <property type="molecule type" value="Genomic_DNA"/>
</dbReference>